<feature type="region of interest" description="Disordered" evidence="1">
    <location>
        <begin position="124"/>
        <end position="143"/>
    </location>
</feature>
<dbReference type="RefSeq" id="XP_007415818.1">
    <property type="nucleotide sequence ID" value="XM_007415756.1"/>
</dbReference>
<dbReference type="Proteomes" id="UP000001072">
    <property type="component" value="Unassembled WGS sequence"/>
</dbReference>
<dbReference type="EMBL" id="GL883142">
    <property type="protein sequence ID" value="EGG00970.1"/>
    <property type="molecule type" value="Genomic_DNA"/>
</dbReference>
<feature type="compositionally biased region" description="Polar residues" evidence="1">
    <location>
        <begin position="19"/>
        <end position="28"/>
    </location>
</feature>
<keyword evidence="3" id="KW-1185">Reference proteome</keyword>
<reference evidence="3" key="1">
    <citation type="journal article" date="2011" name="Proc. Natl. Acad. Sci. U.S.A.">
        <title>Obligate biotrophy features unraveled by the genomic analysis of rust fungi.</title>
        <authorList>
            <person name="Duplessis S."/>
            <person name="Cuomo C.A."/>
            <person name="Lin Y.-C."/>
            <person name="Aerts A."/>
            <person name="Tisserant E."/>
            <person name="Veneault-Fourrey C."/>
            <person name="Joly D.L."/>
            <person name="Hacquard S."/>
            <person name="Amselem J."/>
            <person name="Cantarel B.L."/>
            <person name="Chiu R."/>
            <person name="Coutinho P.M."/>
            <person name="Feau N."/>
            <person name="Field M."/>
            <person name="Frey P."/>
            <person name="Gelhaye E."/>
            <person name="Goldberg J."/>
            <person name="Grabherr M.G."/>
            <person name="Kodira C.D."/>
            <person name="Kohler A."/>
            <person name="Kuees U."/>
            <person name="Lindquist E.A."/>
            <person name="Lucas S.M."/>
            <person name="Mago R."/>
            <person name="Mauceli E."/>
            <person name="Morin E."/>
            <person name="Murat C."/>
            <person name="Pangilinan J.L."/>
            <person name="Park R."/>
            <person name="Pearson M."/>
            <person name="Quesneville H."/>
            <person name="Rouhier N."/>
            <person name="Sakthikumar S."/>
            <person name="Salamov A.A."/>
            <person name="Schmutz J."/>
            <person name="Selles B."/>
            <person name="Shapiro H."/>
            <person name="Tanguay P."/>
            <person name="Tuskan G.A."/>
            <person name="Henrissat B."/>
            <person name="Van de Peer Y."/>
            <person name="Rouze P."/>
            <person name="Ellis J.G."/>
            <person name="Dodds P.N."/>
            <person name="Schein J.E."/>
            <person name="Zhong S."/>
            <person name="Hamelin R.C."/>
            <person name="Grigoriev I.V."/>
            <person name="Szabo L.J."/>
            <person name="Martin F."/>
        </authorList>
    </citation>
    <scope>NUCLEOTIDE SEQUENCE [LARGE SCALE GENOMIC DNA]</scope>
    <source>
        <strain evidence="3">98AG31 / pathotype 3-4-7</strain>
    </source>
</reference>
<dbReference type="GeneID" id="18924371"/>
<protein>
    <submittedName>
        <fullName evidence="2">Uncharacterized protein</fullName>
    </submittedName>
</protein>
<gene>
    <name evidence="2" type="ORF">MELLADRAFT_111418</name>
</gene>
<dbReference type="InParanoid" id="F4S351"/>
<proteinExistence type="predicted"/>
<feature type="compositionally biased region" description="Low complexity" evidence="1">
    <location>
        <begin position="29"/>
        <end position="54"/>
    </location>
</feature>
<feature type="region of interest" description="Disordered" evidence="1">
    <location>
        <begin position="1"/>
        <end position="54"/>
    </location>
</feature>
<dbReference type="AlphaFoldDB" id="F4S351"/>
<dbReference type="VEuPathDB" id="FungiDB:MELLADRAFT_111418"/>
<sequence>MAAPQGQKKLSKLQMRIQAGQSSTLNKLSTTPSIPSTTNESNPNPNVNLPNSSARIETPEPLLFEPFSFPTTTTTTTTSLYLSPSDFSNTLPPFEPPLNSLRCFMIASSQRFYQPVRSDAFLNSSPDDRVMNSRKGTALGVTH</sequence>
<organism evidence="3">
    <name type="scientific">Melampsora larici-populina (strain 98AG31 / pathotype 3-4-7)</name>
    <name type="common">Poplar leaf rust fungus</name>
    <dbReference type="NCBI Taxonomy" id="747676"/>
    <lineage>
        <taxon>Eukaryota</taxon>
        <taxon>Fungi</taxon>
        <taxon>Dikarya</taxon>
        <taxon>Basidiomycota</taxon>
        <taxon>Pucciniomycotina</taxon>
        <taxon>Pucciniomycetes</taxon>
        <taxon>Pucciniales</taxon>
        <taxon>Melampsoraceae</taxon>
        <taxon>Melampsora</taxon>
    </lineage>
</organism>
<evidence type="ECO:0000313" key="2">
    <source>
        <dbReference type="EMBL" id="EGG00970.1"/>
    </source>
</evidence>
<dbReference type="OrthoDB" id="10551231at2759"/>
<accession>F4S351</accession>
<name>F4S351_MELLP</name>
<dbReference type="HOGENOM" id="CLU_1806606_0_0_1"/>
<dbReference type="KEGG" id="mlr:MELLADRAFT_111418"/>
<evidence type="ECO:0000313" key="3">
    <source>
        <dbReference type="Proteomes" id="UP000001072"/>
    </source>
</evidence>
<evidence type="ECO:0000256" key="1">
    <source>
        <dbReference type="SAM" id="MobiDB-lite"/>
    </source>
</evidence>